<dbReference type="AlphaFoldDB" id="I2N1A4"/>
<dbReference type="SUPFAM" id="SSF57997">
    <property type="entry name" value="Tropomyosin"/>
    <property type="match status" value="1"/>
</dbReference>
<dbReference type="RefSeq" id="WP_006348316.1">
    <property type="nucleotide sequence ID" value="NZ_CP029159.1"/>
</dbReference>
<organism evidence="1 2">
    <name type="scientific">Streptomyces tsukubensis (strain DSM 42081 / NBRC 108919 / NRRL 18488 / 9993)</name>
    <dbReference type="NCBI Taxonomy" id="1114943"/>
    <lineage>
        <taxon>Bacteria</taxon>
        <taxon>Bacillati</taxon>
        <taxon>Actinomycetota</taxon>
        <taxon>Actinomycetes</taxon>
        <taxon>Kitasatosporales</taxon>
        <taxon>Streptomycetaceae</taxon>
        <taxon>Streptomyces</taxon>
    </lineage>
</organism>
<sequence length="146" mass="16087">MPEDPITQGEIDALTRRVEAVEDRVESLQVQTGGNFAAVIEGQAALRREVRDGFARVSARFDGVDTRLNGMDTRLGGVETRLDGMYTRLGGVETRLDGMDARLGGLENRFDGLDTRFGGLEQKIDQHQARIVELLTQLVGRDADAR</sequence>
<dbReference type="Proteomes" id="UP000005940">
    <property type="component" value="Chromosome"/>
</dbReference>
<proteinExistence type="predicted"/>
<reference evidence="1 2" key="1">
    <citation type="journal article" date="2012" name="J. Bacteriol.">
        <title>Draft genome of Streptomyces tsukubaensis NRRL 18488, the producer of the clinically important immunosuppressant tacrolimus (FK506).</title>
        <authorList>
            <person name="Barreiro C."/>
            <person name="Prieto C."/>
            <person name="Sola-Landa A."/>
            <person name="Solera E."/>
            <person name="Martinez-Castro M."/>
            <person name="Perez-Redondo R."/>
            <person name="Garcia-Estrada C."/>
            <person name="Aparicio J.F."/>
            <person name="Fernandez-Martinez L.T."/>
            <person name="Santos-Aberturas J."/>
            <person name="Salehi-Najafabadi Z."/>
            <person name="Rodriguez-Garcia A."/>
            <person name="Tauch A."/>
            <person name="Martin J.F."/>
        </authorList>
    </citation>
    <scope>NUCLEOTIDE SEQUENCE [LARGE SCALE GENOMIC DNA]</scope>
    <source>
        <strain evidence="2">DSM 42081 / NBRC 108919 / NRRL 18488 / 9993</strain>
    </source>
</reference>
<dbReference type="Gene3D" id="1.20.5.170">
    <property type="match status" value="1"/>
</dbReference>
<evidence type="ECO:0000313" key="2">
    <source>
        <dbReference type="Proteomes" id="UP000005940"/>
    </source>
</evidence>
<keyword evidence="2" id="KW-1185">Reference proteome</keyword>
<evidence type="ECO:0000313" key="1">
    <source>
        <dbReference type="EMBL" id="QKM68957.1"/>
    </source>
</evidence>
<dbReference type="EMBL" id="CP029159">
    <property type="protein sequence ID" value="QKM68957.1"/>
    <property type="molecule type" value="Genomic_DNA"/>
</dbReference>
<name>I2N1A4_STRT9</name>
<accession>I2N1A4</accession>
<protein>
    <submittedName>
        <fullName evidence="1">Uncharacterized protein</fullName>
    </submittedName>
</protein>
<dbReference type="Gene3D" id="1.20.1270.70">
    <property type="entry name" value="Designed single chain three-helix bundle"/>
    <property type="match status" value="1"/>
</dbReference>
<gene>
    <name evidence="1" type="ORF">STSU_019110</name>
</gene>